<dbReference type="EMBL" id="HACG01012972">
    <property type="protein sequence ID" value="CEK59837.1"/>
    <property type="molecule type" value="Transcribed_RNA"/>
</dbReference>
<organism evidence="1">
    <name type="scientific">Arion vulgaris</name>
    <dbReference type="NCBI Taxonomy" id="1028688"/>
    <lineage>
        <taxon>Eukaryota</taxon>
        <taxon>Metazoa</taxon>
        <taxon>Spiralia</taxon>
        <taxon>Lophotrochozoa</taxon>
        <taxon>Mollusca</taxon>
        <taxon>Gastropoda</taxon>
        <taxon>Heterobranchia</taxon>
        <taxon>Euthyneura</taxon>
        <taxon>Panpulmonata</taxon>
        <taxon>Eupulmonata</taxon>
        <taxon>Stylommatophora</taxon>
        <taxon>Helicina</taxon>
        <taxon>Arionoidea</taxon>
        <taxon>Arionidae</taxon>
        <taxon>Arion</taxon>
    </lineage>
</organism>
<evidence type="ECO:0000313" key="1">
    <source>
        <dbReference type="EMBL" id="CEK59837.1"/>
    </source>
</evidence>
<reference evidence="1" key="1">
    <citation type="submission" date="2014-12" db="EMBL/GenBank/DDBJ databases">
        <title>Insight into the proteome of Arion vulgaris.</title>
        <authorList>
            <person name="Aradska J."/>
            <person name="Bulat T."/>
            <person name="Smidak R."/>
            <person name="Sarate P."/>
            <person name="Gangsoo J."/>
            <person name="Sialana F."/>
            <person name="Bilban M."/>
            <person name="Lubec G."/>
        </authorList>
    </citation>
    <scope>NUCLEOTIDE SEQUENCE</scope>
    <source>
        <tissue evidence="1">Skin</tissue>
    </source>
</reference>
<dbReference type="AlphaFoldDB" id="A0A0B6YUQ9"/>
<accession>A0A0B6YUQ9</accession>
<name>A0A0B6YUQ9_9EUPU</name>
<gene>
    <name evidence="1" type="primary">ORF37576</name>
</gene>
<feature type="non-terminal residue" evidence="1">
    <location>
        <position position="53"/>
    </location>
</feature>
<sequence length="53" mass="6278">MHCVLWFTFCIESDKQEETSHLSTLTLAEKIECSLFNQEDTLIRICQMLLQEK</sequence>
<protein>
    <submittedName>
        <fullName evidence="1">Uncharacterized protein</fullName>
    </submittedName>
</protein>
<proteinExistence type="predicted"/>